<accession>A0A418WUX6</accession>
<dbReference type="InterPro" id="IPR010727">
    <property type="entry name" value="DUF1302"/>
</dbReference>
<proteinExistence type="predicted"/>
<organism evidence="2 3">
    <name type="scientific">Oleomonas cavernae</name>
    <dbReference type="NCBI Taxonomy" id="2320859"/>
    <lineage>
        <taxon>Bacteria</taxon>
        <taxon>Pseudomonadati</taxon>
        <taxon>Pseudomonadota</taxon>
        <taxon>Alphaproteobacteria</taxon>
        <taxon>Acetobacterales</taxon>
        <taxon>Acetobacteraceae</taxon>
        <taxon>Oleomonas</taxon>
    </lineage>
</organism>
<dbReference type="AlphaFoldDB" id="A0A418WUX6"/>
<keyword evidence="3" id="KW-1185">Reference proteome</keyword>
<reference evidence="2 3" key="1">
    <citation type="submission" date="2018-09" db="EMBL/GenBank/DDBJ databases">
        <authorList>
            <person name="Zhu H."/>
        </authorList>
    </citation>
    <scope>NUCLEOTIDE SEQUENCE [LARGE SCALE GENOMIC DNA]</scope>
    <source>
        <strain evidence="2 3">K1W22B-8</strain>
    </source>
</reference>
<protein>
    <submittedName>
        <fullName evidence="2">DUF1302 family protein</fullName>
    </submittedName>
</protein>
<gene>
    <name evidence="2" type="ORF">D3874_00060</name>
</gene>
<evidence type="ECO:0000313" key="2">
    <source>
        <dbReference type="EMBL" id="RJF96436.1"/>
    </source>
</evidence>
<comment type="caution">
    <text evidence="2">The sequence shown here is derived from an EMBL/GenBank/DDBJ whole genome shotgun (WGS) entry which is preliminary data.</text>
</comment>
<feature type="region of interest" description="Disordered" evidence="1">
    <location>
        <begin position="151"/>
        <end position="193"/>
    </location>
</feature>
<feature type="compositionally biased region" description="Low complexity" evidence="1">
    <location>
        <begin position="158"/>
        <end position="184"/>
    </location>
</feature>
<dbReference type="Proteomes" id="UP000284605">
    <property type="component" value="Unassembled WGS sequence"/>
</dbReference>
<evidence type="ECO:0000313" key="3">
    <source>
        <dbReference type="Proteomes" id="UP000284605"/>
    </source>
</evidence>
<name>A0A418WUX6_9PROT</name>
<evidence type="ECO:0000256" key="1">
    <source>
        <dbReference type="SAM" id="MobiDB-lite"/>
    </source>
</evidence>
<dbReference type="RefSeq" id="WP_119775151.1">
    <property type="nucleotide sequence ID" value="NZ_QYUK01000002.1"/>
</dbReference>
<dbReference type="EMBL" id="QYUK01000002">
    <property type="protein sequence ID" value="RJF96436.1"/>
    <property type="molecule type" value="Genomic_DNA"/>
</dbReference>
<sequence>MRAPGGEPARHRCPRPRQLPRGLQRCPFLHALTHPQPAGGPVRHGQWGPAGYGAPQLEYPENIQLYGLSFNTTIGDFSIQGRGGLPSNLPLQVDLQDLAFAALGPTLTRCHDRSVGCLGSAELANIGIATPRTAWQPSIWFQRLRRRQRRNAVSGSHSMSALATSRARRAPSPASSPPTAVARSVRTRPARPR</sequence>
<dbReference type="Pfam" id="PF06980">
    <property type="entry name" value="DUF1302"/>
    <property type="match status" value="1"/>
</dbReference>